<dbReference type="EMBL" id="MN740919">
    <property type="protein sequence ID" value="QHU17866.1"/>
    <property type="molecule type" value="Genomic_DNA"/>
</dbReference>
<proteinExistence type="predicted"/>
<reference evidence="1" key="1">
    <citation type="journal article" date="2020" name="Nature">
        <title>Giant virus diversity and host interactions through global metagenomics.</title>
        <authorList>
            <person name="Schulz F."/>
            <person name="Roux S."/>
            <person name="Paez-Espino D."/>
            <person name="Jungbluth S."/>
            <person name="Walsh D.A."/>
            <person name="Denef V.J."/>
            <person name="McMahon K.D."/>
            <person name="Konstantinidis K.T."/>
            <person name="Eloe-Fadrosh E.A."/>
            <person name="Kyrpides N.C."/>
            <person name="Woyke T."/>
        </authorList>
    </citation>
    <scope>NUCLEOTIDE SEQUENCE</scope>
    <source>
        <strain evidence="1">GVMAG-S-3300012919-55</strain>
    </source>
</reference>
<name>A0A6C0KL26_9ZZZZ</name>
<evidence type="ECO:0000313" key="1">
    <source>
        <dbReference type="EMBL" id="QHU17866.1"/>
    </source>
</evidence>
<dbReference type="AlphaFoldDB" id="A0A6C0KL26"/>
<organism evidence="1">
    <name type="scientific">viral metagenome</name>
    <dbReference type="NCBI Taxonomy" id="1070528"/>
    <lineage>
        <taxon>unclassified sequences</taxon>
        <taxon>metagenomes</taxon>
        <taxon>organismal metagenomes</taxon>
    </lineage>
</organism>
<protein>
    <submittedName>
        <fullName evidence="1">Uncharacterized protein</fullName>
    </submittedName>
</protein>
<sequence length="98" mass="11450">MYRPLIQKLITTANPFSPWIRKIPNDKTSRITSTNPFAPWIRETPKPLGRWSIDKSNTSVSMTNYYNNVDHCGTCDYQTKMIESILKEKEKETTHEKS</sequence>
<accession>A0A6C0KL26</accession>